<evidence type="ECO:0000313" key="3">
    <source>
        <dbReference type="Proteomes" id="UP000037084"/>
    </source>
</evidence>
<dbReference type="RefSeq" id="WP_053170324.1">
    <property type="nucleotide sequence ID" value="NZ_LGUV01000121.1"/>
</dbReference>
<feature type="domain" description="BioF2-like acetyltransferase" evidence="1">
    <location>
        <begin position="221"/>
        <end position="367"/>
    </location>
</feature>
<evidence type="ECO:0000259" key="1">
    <source>
        <dbReference type="Pfam" id="PF13480"/>
    </source>
</evidence>
<dbReference type="AlphaFoldDB" id="A0A0L8MXB6"/>
<protein>
    <recommendedName>
        <fullName evidence="1">BioF2-like acetyltransferase domain-containing protein</fullName>
    </recommendedName>
</protein>
<dbReference type="InterPro" id="IPR016181">
    <property type="entry name" value="Acyl_CoA_acyltransferase"/>
</dbReference>
<dbReference type="SUPFAM" id="SSF55729">
    <property type="entry name" value="Acyl-CoA N-acyltransferases (Nat)"/>
    <property type="match status" value="1"/>
</dbReference>
<evidence type="ECO:0000313" key="2">
    <source>
        <dbReference type="EMBL" id="KOG55059.1"/>
    </source>
</evidence>
<proteinExistence type="predicted"/>
<dbReference type="InterPro" id="IPR038740">
    <property type="entry name" value="BioF2-like_GNAT_dom"/>
</dbReference>
<dbReference type="EMBL" id="LGUV01000121">
    <property type="protein sequence ID" value="KOG55059.1"/>
    <property type="molecule type" value="Genomic_DNA"/>
</dbReference>
<accession>A0A0L8MXB6</accession>
<dbReference type="Proteomes" id="UP000037084">
    <property type="component" value="Unassembled WGS sequence"/>
</dbReference>
<sequence length="415" mass="45369">MGTEVVVVRSAADVGREEWDALVPPAQVYLSHDWLSAVEECFGFELVLFLLRDGERTVAAVQGLLVRDPDAFPYHDPTGALFGEYEIDHLTQALGRDRSPQESAEAAALLAAVVRTEAGHTRASGYPALVMTSPYGYASGVLTLPGIDRRAAIGELLAGVEAFCRDEAVPSQSFLWESGADEDLHRALADHGYLEFLSDLEYDLDTGPSTSLEEYLGTLERKRRNVARAEIRKFAEGGMRVERITDPDPAVLARCAELSEGQQKKYGLPVDRAAMERLFTALVAAPRLGPALYVVRREETEGADFGGFLLCLEAGGVLHPKFLGFDDAAVGATYSYFNLVFYHLVELAVGGDAHRIAYGMGSADAKRLRGCRPAAVRGWIRFSSPAAQRRIEPYVAVFDCLKKQLLGNQDGRVLR</sequence>
<dbReference type="Pfam" id="PF13480">
    <property type="entry name" value="Acetyltransf_6"/>
    <property type="match status" value="1"/>
</dbReference>
<gene>
    <name evidence="2" type="ORF">ADK75_12555</name>
</gene>
<dbReference type="PATRIC" id="fig|1961.12.peg.2904"/>
<comment type="caution">
    <text evidence="2">The sequence shown here is derived from an EMBL/GenBank/DDBJ whole genome shotgun (WGS) entry which is preliminary data.</text>
</comment>
<reference evidence="3" key="1">
    <citation type="submission" date="2015-07" db="EMBL/GenBank/DDBJ databases">
        <authorList>
            <consortium name="Consortium for Microbial Forensics and Genomics (microFORGE)"/>
            <person name="Knight B.M."/>
            <person name="Roberts D.P."/>
            <person name="Lin D."/>
            <person name="Hari K."/>
            <person name="Fletcher J."/>
            <person name="Melcher U."/>
            <person name="Blagden T."/>
            <person name="Winegar R.A."/>
        </authorList>
    </citation>
    <scope>NUCLEOTIDE SEQUENCE [LARGE SCALE GENOMIC DNA]</scope>
    <source>
        <strain evidence="3">NRRL B-1447</strain>
    </source>
</reference>
<dbReference type="OrthoDB" id="8181984at2"/>
<name>A0A0L8MXB6_STRVG</name>
<organism evidence="2 3">
    <name type="scientific">Streptomyces virginiae</name>
    <name type="common">Streptomyces cinnamonensis</name>
    <dbReference type="NCBI Taxonomy" id="1961"/>
    <lineage>
        <taxon>Bacteria</taxon>
        <taxon>Bacillati</taxon>
        <taxon>Actinomycetota</taxon>
        <taxon>Actinomycetes</taxon>
        <taxon>Kitasatosporales</taxon>
        <taxon>Streptomycetaceae</taxon>
        <taxon>Streptomyces</taxon>
    </lineage>
</organism>